<organism evidence="1 2">
    <name type="scientific">Shewanella halifaxensis (strain HAW-EB4)</name>
    <dbReference type="NCBI Taxonomy" id="458817"/>
    <lineage>
        <taxon>Bacteria</taxon>
        <taxon>Pseudomonadati</taxon>
        <taxon>Pseudomonadota</taxon>
        <taxon>Gammaproteobacteria</taxon>
        <taxon>Alteromonadales</taxon>
        <taxon>Shewanellaceae</taxon>
        <taxon>Shewanella</taxon>
    </lineage>
</organism>
<evidence type="ECO:0000313" key="2">
    <source>
        <dbReference type="Proteomes" id="UP000001317"/>
    </source>
</evidence>
<dbReference type="Proteomes" id="UP000001317">
    <property type="component" value="Chromosome"/>
</dbReference>
<dbReference type="STRING" id="458817.Shal_1309"/>
<dbReference type="AlphaFoldDB" id="B0TKS5"/>
<dbReference type="RefSeq" id="WP_012276418.1">
    <property type="nucleotide sequence ID" value="NC_010334.1"/>
</dbReference>
<reference evidence="1" key="1">
    <citation type="submission" date="2008-01" db="EMBL/GenBank/DDBJ databases">
        <title>Complete sequence of Shewanella halifaxensis HAW-EB4.</title>
        <authorList>
            <consortium name="US DOE Joint Genome Institute"/>
            <person name="Copeland A."/>
            <person name="Lucas S."/>
            <person name="Lapidus A."/>
            <person name="Glavina del Rio T."/>
            <person name="Dalin E."/>
            <person name="Tice H."/>
            <person name="Bruce D."/>
            <person name="Goodwin L."/>
            <person name="Pitluck S."/>
            <person name="Sims D."/>
            <person name="Brettin T."/>
            <person name="Detter J.C."/>
            <person name="Han C."/>
            <person name="Kuske C.R."/>
            <person name="Schmutz J."/>
            <person name="Larimer F."/>
            <person name="Land M."/>
            <person name="Hauser L."/>
            <person name="Kyrpides N."/>
            <person name="Kim E."/>
            <person name="Zhao J.-S."/>
            <person name="Richardson P."/>
        </authorList>
    </citation>
    <scope>NUCLEOTIDE SEQUENCE [LARGE SCALE GENOMIC DNA]</scope>
    <source>
        <strain evidence="1">HAW-EB4</strain>
    </source>
</reference>
<accession>B0TKS5</accession>
<gene>
    <name evidence="1" type="ordered locus">Shal_1309</name>
</gene>
<dbReference type="EMBL" id="CP000931">
    <property type="protein sequence ID" value="ABZ75877.1"/>
    <property type="molecule type" value="Genomic_DNA"/>
</dbReference>
<dbReference type="OrthoDB" id="6272194at2"/>
<name>B0TKS5_SHEHH</name>
<dbReference type="HOGENOM" id="CLU_1757574_0_0_6"/>
<evidence type="ECO:0000313" key="1">
    <source>
        <dbReference type="EMBL" id="ABZ75877.1"/>
    </source>
</evidence>
<proteinExistence type="predicted"/>
<keyword evidence="2" id="KW-1185">Reference proteome</keyword>
<protein>
    <submittedName>
        <fullName evidence="1">Uncharacterized protein</fullName>
    </submittedName>
</protein>
<sequence length="148" mass="16097">MNALKQTAHESVPRIEADLHIEKSAANDIASPSSQQSIAAVRSMLGRNRAASLYSGLSKQKKAIILFGARLKPSTHIHIPLENMTFDEQEAVRMSMLAIRELVKEISSVGLGREKFITAKVETPTEDSFSDLAGELASNQAAMAQVSY</sequence>
<dbReference type="KEGG" id="shl:Shal_1309"/>